<dbReference type="FunFam" id="3.30.710.10:FF:000124">
    <property type="entry name" value="Protein CBG09126"/>
    <property type="match status" value="3"/>
</dbReference>
<dbReference type="GO" id="GO:0016567">
    <property type="term" value="P:protein ubiquitination"/>
    <property type="evidence" value="ECO:0007669"/>
    <property type="project" value="UniProtKB-UniPathway"/>
</dbReference>
<organism evidence="6">
    <name type="scientific">Oryza barthii</name>
    <dbReference type="NCBI Taxonomy" id="65489"/>
    <lineage>
        <taxon>Eukaryota</taxon>
        <taxon>Viridiplantae</taxon>
        <taxon>Streptophyta</taxon>
        <taxon>Embryophyta</taxon>
        <taxon>Tracheophyta</taxon>
        <taxon>Spermatophyta</taxon>
        <taxon>Magnoliopsida</taxon>
        <taxon>Liliopsida</taxon>
        <taxon>Poales</taxon>
        <taxon>Poaceae</taxon>
        <taxon>BOP clade</taxon>
        <taxon>Oryzoideae</taxon>
        <taxon>Oryzeae</taxon>
        <taxon>Oryzinae</taxon>
        <taxon>Oryza</taxon>
    </lineage>
</organism>
<dbReference type="Pfam" id="PF01466">
    <property type="entry name" value="Skp1"/>
    <property type="match status" value="4"/>
</dbReference>
<comment type="pathway">
    <text evidence="1">Protein modification; protein ubiquitination.</text>
</comment>
<dbReference type="Proteomes" id="UP000026960">
    <property type="component" value="Chromosome 7"/>
</dbReference>
<dbReference type="Gramene" id="OBART07G22810.1">
    <property type="protein sequence ID" value="OBART07G22810.1"/>
    <property type="gene ID" value="OBART07G22810"/>
</dbReference>
<comment type="similarity">
    <text evidence="2">Belongs to the SKP1 family.</text>
</comment>
<evidence type="ECO:0000256" key="2">
    <source>
        <dbReference type="ARBA" id="ARBA00009993"/>
    </source>
</evidence>
<dbReference type="Pfam" id="PF03931">
    <property type="entry name" value="Skp1_POZ"/>
    <property type="match status" value="5"/>
</dbReference>
<dbReference type="PANTHER" id="PTHR11165">
    <property type="entry name" value="SKP1"/>
    <property type="match status" value="1"/>
</dbReference>
<dbReference type="eggNOG" id="KOG1724">
    <property type="taxonomic scope" value="Eukaryota"/>
</dbReference>
<evidence type="ECO:0008006" key="8">
    <source>
        <dbReference type="Google" id="ProtNLM"/>
    </source>
</evidence>
<evidence type="ECO:0000259" key="5">
    <source>
        <dbReference type="Pfam" id="PF03931"/>
    </source>
</evidence>
<dbReference type="CDD" id="cd18322">
    <property type="entry name" value="BTB_POZ_SKP1"/>
    <property type="match status" value="4"/>
</dbReference>
<feature type="domain" description="SKP1 component dimerisation" evidence="4">
    <location>
        <begin position="996"/>
        <end position="1043"/>
    </location>
</feature>
<dbReference type="STRING" id="65489.A0A0D3GTS6"/>
<dbReference type="AlphaFoldDB" id="A0A0D3GTS6"/>
<dbReference type="InterPro" id="IPR016897">
    <property type="entry name" value="SKP1"/>
</dbReference>
<feature type="domain" description="SKP1 component dimerisation" evidence="4">
    <location>
        <begin position="438"/>
        <end position="467"/>
    </location>
</feature>
<feature type="domain" description="SKP1 component POZ" evidence="5">
    <location>
        <begin position="145"/>
        <end position="205"/>
    </location>
</feature>
<dbReference type="HOGENOM" id="CLU_280659_0_0_1"/>
<evidence type="ECO:0000313" key="6">
    <source>
        <dbReference type="EnsemblPlants" id="OBART07G22810.1"/>
    </source>
</evidence>
<feature type="domain" description="SKP1 component POZ" evidence="5">
    <location>
        <begin position="335"/>
        <end position="393"/>
    </location>
</feature>
<proteinExistence type="inferred from homology"/>
<dbReference type="InterPro" id="IPR016073">
    <property type="entry name" value="Skp1_comp_POZ"/>
</dbReference>
<dbReference type="SUPFAM" id="SSF81382">
    <property type="entry name" value="Skp1 dimerisation domain-like"/>
    <property type="match status" value="5"/>
</dbReference>
<dbReference type="InterPro" id="IPR016072">
    <property type="entry name" value="Skp1_comp_dimer"/>
</dbReference>
<dbReference type="PaxDb" id="65489-OBART07G22810.1"/>
<accession>A0A0D3GTS6</accession>
<name>A0A0D3GTS6_9ORYZ</name>
<evidence type="ECO:0000256" key="3">
    <source>
        <dbReference type="ARBA" id="ARBA00022786"/>
    </source>
</evidence>
<dbReference type="FunFam" id="3.30.710.10:FF:000026">
    <property type="entry name" value="E3 ubiquitin ligase complex SCF subunit"/>
    <property type="match status" value="1"/>
</dbReference>
<dbReference type="Gene3D" id="3.30.710.10">
    <property type="entry name" value="Potassium Channel Kv1.1, Chain A"/>
    <property type="match status" value="5"/>
</dbReference>
<sequence>MNYLIVGIWFDVGIPIQEIRLQICNISQWSVLDRSGDVFPALEFVLGAMMAEEKGKGKEEGEGSAMASKAAGILVVPGAAGVGNALLEAFAKVAVEKKGEVATVSELVRKLVSEGVAEEVAHPVFDSPEKVVPEVAEEEESGGRMITLKNLDGKTVKVKEASARLSETIGNLIDDGRRRGDETIPRLFVSYKALMKVIEYCDEHANNKADTDERKEELKNWDKAFIDKLDEDNILFVEVLAASNYLKITGLSKLTDQRFVDPFNTSNKTPDAEETRISKHFSVLKLTGDVFLFMNLRGNATAAAKAKANTSPSPGCAFNQNTWGFASEKESGSSMITLTSNEGKAFVVTEASARQSATIRSMVDDGGCVDKGFPLPNVDSKTLARVIQYCDEHGNKEPHTVDERAALAKFDRDFIAELDADKAFLYDVTMAANYLHIQGLLALTTQCVADTIKGKTPEEIRTAFGIEFAMQQFSVLRDVFLLTNFYQVQGEEPVAAAVVEMEGEDAVVPEAVAADAEKAEEKESGSRMITLKSNEGKAFVVTEASARQSTTIGHMIDDDCTREAVPLPNVDSKTLEKVIEYFDEHANNKADTDDEKAALDKFDKDFIGELDGDKTFLFHVTMAANYLHAQGLLDLTTQCIADTIKGKTPEEIRTAFNIASDRLTFEFVHPVQGEEPVAAAVVEMEGEDAVVPEAVAADAEKAEEKESGSRMITLKSNEGKAFVVTEASARQSTTIGHMIDDDCTREAVPLPNVDSKTLEKVIEYFDEHANNKADTDDEKAALDKFDKDFIGELDGDKTFLFHVTMAANYLHAQGLLDLTTQCIADTIKGKTPEEIRTAFNIAFAIFRCSIDRGCVPVHEFVSGASLGVAFLLGFLLSARASDGGRGGGWSGSSRMITLKSNDEKLVEVTEASARQSRAIANLIDDGCADVIPLPNVDSKTLAKVIPYCDEHGRANSGTDEERAALGRFDADFVGELDKDKASLIDVIMAANYLNIQGLLDITCQRVADTIGSATAEEIREAFDIEDDLTEAEKKEIREENAWAFDGIPCLLVGIWFDGGIPIQEIRLQICNISQWSVLDRSGNAFPAREFALGASLVLLAWIVVRIELRMGKKHRCDFI</sequence>
<feature type="domain" description="SKP1 component dimerisation" evidence="4">
    <location>
        <begin position="813"/>
        <end position="841"/>
    </location>
</feature>
<dbReference type="InterPro" id="IPR001232">
    <property type="entry name" value="SKP1-like"/>
</dbReference>
<dbReference type="GO" id="GO:0006511">
    <property type="term" value="P:ubiquitin-dependent protein catabolic process"/>
    <property type="evidence" value="ECO:0007669"/>
    <property type="project" value="InterPro"/>
</dbReference>
<keyword evidence="3" id="KW-0833">Ubl conjugation pathway</keyword>
<dbReference type="GO" id="GO:0009867">
    <property type="term" value="P:jasmonic acid mediated signaling pathway"/>
    <property type="evidence" value="ECO:0007669"/>
    <property type="project" value="UniProtKB-ARBA"/>
</dbReference>
<feature type="domain" description="SKP1 component POZ" evidence="5">
    <location>
        <begin position="711"/>
        <end position="769"/>
    </location>
</feature>
<dbReference type="SMART" id="SM00512">
    <property type="entry name" value="Skp1"/>
    <property type="match status" value="5"/>
</dbReference>
<dbReference type="FunFam" id="3.30.710.10:FF:000161">
    <property type="entry name" value="Os07g0625400 protein"/>
    <property type="match status" value="1"/>
</dbReference>
<feature type="domain" description="SKP1 component POZ" evidence="5">
    <location>
        <begin position="895"/>
        <end position="951"/>
    </location>
</feature>
<evidence type="ECO:0000256" key="1">
    <source>
        <dbReference type="ARBA" id="ARBA00004906"/>
    </source>
</evidence>
<dbReference type="SUPFAM" id="SSF54695">
    <property type="entry name" value="POZ domain"/>
    <property type="match status" value="5"/>
</dbReference>
<evidence type="ECO:0000313" key="7">
    <source>
        <dbReference type="Proteomes" id="UP000026960"/>
    </source>
</evidence>
<dbReference type="InterPro" id="IPR011333">
    <property type="entry name" value="SKP1/BTB/POZ_sf"/>
</dbReference>
<keyword evidence="7" id="KW-1185">Reference proteome</keyword>
<dbReference type="InterPro" id="IPR036296">
    <property type="entry name" value="SKP1-like_dim_sf"/>
</dbReference>
<dbReference type="UniPathway" id="UPA00143"/>
<dbReference type="EnsemblPlants" id="OBART07G22810.1">
    <property type="protein sequence ID" value="OBART07G22810.1"/>
    <property type="gene ID" value="OBART07G22810"/>
</dbReference>
<protein>
    <recommendedName>
        <fullName evidence="8">SKP1-like protein</fullName>
    </recommendedName>
</protein>
<evidence type="ECO:0000259" key="4">
    <source>
        <dbReference type="Pfam" id="PF01466"/>
    </source>
</evidence>
<feature type="domain" description="SKP1 component dimerisation" evidence="4">
    <location>
        <begin position="630"/>
        <end position="661"/>
    </location>
</feature>
<reference evidence="6" key="1">
    <citation type="journal article" date="2009" name="Rice">
        <title>De Novo Next Generation Sequencing of Plant Genomes.</title>
        <authorList>
            <person name="Rounsley S."/>
            <person name="Marri P.R."/>
            <person name="Yu Y."/>
            <person name="He R."/>
            <person name="Sisneros N."/>
            <person name="Goicoechea J.L."/>
            <person name="Lee S.J."/>
            <person name="Angelova A."/>
            <person name="Kudrna D."/>
            <person name="Luo M."/>
            <person name="Affourtit J."/>
            <person name="Desany B."/>
            <person name="Knight J."/>
            <person name="Niazi F."/>
            <person name="Egholm M."/>
            <person name="Wing R.A."/>
        </authorList>
    </citation>
    <scope>NUCLEOTIDE SEQUENCE [LARGE SCALE GENOMIC DNA]</scope>
    <source>
        <strain evidence="6">cv. IRGC 105608</strain>
    </source>
</reference>
<feature type="domain" description="SKP1 component POZ" evidence="5">
    <location>
        <begin position="528"/>
        <end position="586"/>
    </location>
</feature>
<reference evidence="6" key="2">
    <citation type="submission" date="2015-03" db="UniProtKB">
        <authorList>
            <consortium name="EnsemblPlants"/>
        </authorList>
    </citation>
    <scope>IDENTIFICATION</scope>
</reference>